<accession>A0AAF3JBK5</accession>
<protein>
    <submittedName>
        <fullName evidence="4">Uncharacterized protein</fullName>
    </submittedName>
</protein>
<sequence length="259" mass="29870">MEITDSPEAAASEKEQQEVMTKFKEEVQLVNGKIHIAGAILAAGWYIMMTSMFTVTLYRFIVILFPTISQIVTTNRAFIVVLAGNLSIFVIVLFVHLIGWNAQYLTEFGWVYADGLPLTDLFNDFDNYGTPALTVICLFMYIAIFTFLMKNKKINRQNDIRWALQTFCFCLYTIFVSVEWTWIYDLVPETYTNLFLENFLWPLWNGANVVFFFTFQKNVIWGDKRVIAMIPVAGPIPPSRRNSCRPPDPKDTQGTRLSF</sequence>
<dbReference type="Proteomes" id="UP000887575">
    <property type="component" value="Unassembled WGS sequence"/>
</dbReference>
<feature type="transmembrane region" description="Helical" evidence="2">
    <location>
        <begin position="128"/>
        <end position="148"/>
    </location>
</feature>
<evidence type="ECO:0000313" key="3">
    <source>
        <dbReference type="Proteomes" id="UP000887575"/>
    </source>
</evidence>
<keyword evidence="2" id="KW-1133">Transmembrane helix</keyword>
<reference evidence="4" key="1">
    <citation type="submission" date="2024-02" db="UniProtKB">
        <authorList>
            <consortium name="WormBaseParasite"/>
        </authorList>
    </citation>
    <scope>IDENTIFICATION</scope>
</reference>
<feature type="transmembrane region" description="Helical" evidence="2">
    <location>
        <begin position="36"/>
        <end position="65"/>
    </location>
</feature>
<dbReference type="WBParaSite" id="MBELARI_LOCUS8497">
    <property type="protein sequence ID" value="MBELARI_LOCUS8497"/>
    <property type="gene ID" value="MBELARI_LOCUS8497"/>
</dbReference>
<evidence type="ECO:0000256" key="2">
    <source>
        <dbReference type="SAM" id="Phobius"/>
    </source>
</evidence>
<name>A0AAF3JBK5_9BILA</name>
<feature type="transmembrane region" description="Helical" evidence="2">
    <location>
        <begin position="77"/>
        <end position="100"/>
    </location>
</feature>
<evidence type="ECO:0000313" key="4">
    <source>
        <dbReference type="WBParaSite" id="MBELARI_LOCUS8497"/>
    </source>
</evidence>
<feature type="region of interest" description="Disordered" evidence="1">
    <location>
        <begin position="238"/>
        <end position="259"/>
    </location>
</feature>
<feature type="transmembrane region" description="Helical" evidence="2">
    <location>
        <begin position="160"/>
        <end position="178"/>
    </location>
</feature>
<organism evidence="3 4">
    <name type="scientific">Mesorhabditis belari</name>
    <dbReference type="NCBI Taxonomy" id="2138241"/>
    <lineage>
        <taxon>Eukaryota</taxon>
        <taxon>Metazoa</taxon>
        <taxon>Ecdysozoa</taxon>
        <taxon>Nematoda</taxon>
        <taxon>Chromadorea</taxon>
        <taxon>Rhabditida</taxon>
        <taxon>Rhabditina</taxon>
        <taxon>Rhabditomorpha</taxon>
        <taxon>Rhabditoidea</taxon>
        <taxon>Rhabditidae</taxon>
        <taxon>Mesorhabditinae</taxon>
        <taxon>Mesorhabditis</taxon>
    </lineage>
</organism>
<keyword evidence="3" id="KW-1185">Reference proteome</keyword>
<dbReference type="SUPFAM" id="SSF81321">
    <property type="entry name" value="Family A G protein-coupled receptor-like"/>
    <property type="match status" value="1"/>
</dbReference>
<proteinExistence type="predicted"/>
<feature type="transmembrane region" description="Helical" evidence="2">
    <location>
        <begin position="198"/>
        <end position="215"/>
    </location>
</feature>
<dbReference type="AlphaFoldDB" id="A0AAF3JBK5"/>
<keyword evidence="2" id="KW-0472">Membrane</keyword>
<evidence type="ECO:0000256" key="1">
    <source>
        <dbReference type="SAM" id="MobiDB-lite"/>
    </source>
</evidence>
<keyword evidence="2" id="KW-0812">Transmembrane</keyword>